<evidence type="ECO:0000259" key="8">
    <source>
        <dbReference type="Pfam" id="PF00535"/>
    </source>
</evidence>
<evidence type="ECO:0000256" key="5">
    <source>
        <dbReference type="ARBA" id="ARBA00022989"/>
    </source>
</evidence>
<evidence type="ECO:0000256" key="1">
    <source>
        <dbReference type="ARBA" id="ARBA00004141"/>
    </source>
</evidence>
<comment type="subcellular location">
    <subcellularLocation>
        <location evidence="1">Membrane</location>
        <topology evidence="1">Multi-pass membrane protein</topology>
    </subcellularLocation>
</comment>
<dbReference type="Gene3D" id="3.90.550.10">
    <property type="entry name" value="Spore Coat Polysaccharide Biosynthesis Protein SpsA, Chain A"/>
    <property type="match status" value="1"/>
</dbReference>
<keyword evidence="3 9" id="KW-0808">Transferase</keyword>
<dbReference type="STRING" id="1074467.JP39_09070"/>
<dbReference type="AlphaFoldDB" id="A0A0K2LE68"/>
<keyword evidence="5 7" id="KW-1133">Transmembrane helix</keyword>
<dbReference type="Proteomes" id="UP000061546">
    <property type="component" value="Chromosome"/>
</dbReference>
<keyword evidence="2" id="KW-0328">Glycosyltransferase</keyword>
<organism evidence="9 10">
    <name type="scientific">Companilactobacillus heilongjiangensis</name>
    <dbReference type="NCBI Taxonomy" id="1074467"/>
    <lineage>
        <taxon>Bacteria</taxon>
        <taxon>Bacillati</taxon>
        <taxon>Bacillota</taxon>
        <taxon>Bacilli</taxon>
        <taxon>Lactobacillales</taxon>
        <taxon>Lactobacillaceae</taxon>
        <taxon>Companilactobacillus</taxon>
    </lineage>
</organism>
<keyword evidence="4 7" id="KW-0812">Transmembrane</keyword>
<feature type="transmembrane region" description="Helical" evidence="7">
    <location>
        <begin position="239"/>
        <end position="260"/>
    </location>
</feature>
<dbReference type="PANTHER" id="PTHR48090:SF1">
    <property type="entry name" value="PROPHAGE BACTOPRENOL GLUCOSYL TRANSFERASE HOMOLOG"/>
    <property type="match status" value="1"/>
</dbReference>
<dbReference type="InterPro" id="IPR029044">
    <property type="entry name" value="Nucleotide-diphossugar_trans"/>
</dbReference>
<gene>
    <name evidence="9" type="ORF">JP39_09070</name>
</gene>
<feature type="domain" description="Glycosyltransferase 2-like" evidence="8">
    <location>
        <begin position="8"/>
        <end position="152"/>
    </location>
</feature>
<name>A0A0K2LE68_9LACO</name>
<protein>
    <submittedName>
        <fullName evidence="9">Glycosyltransferase</fullName>
    </submittedName>
</protein>
<sequence>MSDVFKLSIVVPCYNEEEVLHETTKELSAIVKGLMDEKKISETSKIVFVDDGSKDKTWELIDEFSKKYNAVTGVKLSRNFGHQGALLAGVTSASKDSDAVITIDADLQDDVNAIPKMVDEYLKGAEVVYGVRNNRDTDTAFKRSTAESFYKFMGFLGVKLVPDSADYRLMSQRACQVLLSYRERNLFLRGIVPLVGFKSAKVYYARKERFAGESKYPLRKMIKFAVDGVTSFSIVPIKLIMGLGFFIVFISILLLIYSFIRKVNGDVIPGWSSLMISIWALGGVQLISISVIGEYVGKIFNEVKQRPRFTVERDIYTEKTQEENKR</sequence>
<dbReference type="OrthoDB" id="9807778at2"/>
<dbReference type="GO" id="GO:0005886">
    <property type="term" value="C:plasma membrane"/>
    <property type="evidence" value="ECO:0007669"/>
    <property type="project" value="TreeGrafter"/>
</dbReference>
<dbReference type="Pfam" id="PF00535">
    <property type="entry name" value="Glycos_transf_2"/>
    <property type="match status" value="1"/>
</dbReference>
<dbReference type="PANTHER" id="PTHR48090">
    <property type="entry name" value="UNDECAPRENYL-PHOSPHATE 4-DEOXY-4-FORMAMIDO-L-ARABINOSE TRANSFERASE-RELATED"/>
    <property type="match status" value="1"/>
</dbReference>
<accession>A0A0K2LE68</accession>
<dbReference type="GO" id="GO:0016757">
    <property type="term" value="F:glycosyltransferase activity"/>
    <property type="evidence" value="ECO:0007669"/>
    <property type="project" value="UniProtKB-KW"/>
</dbReference>
<dbReference type="RefSeq" id="WP_041500668.1">
    <property type="nucleotide sequence ID" value="NZ_BJDV01000010.1"/>
</dbReference>
<evidence type="ECO:0000256" key="7">
    <source>
        <dbReference type="SAM" id="Phobius"/>
    </source>
</evidence>
<dbReference type="KEGG" id="lhi:JP39_09070"/>
<dbReference type="InterPro" id="IPR050256">
    <property type="entry name" value="Glycosyltransferase_2"/>
</dbReference>
<evidence type="ECO:0000256" key="3">
    <source>
        <dbReference type="ARBA" id="ARBA00022679"/>
    </source>
</evidence>
<feature type="transmembrane region" description="Helical" evidence="7">
    <location>
        <begin position="272"/>
        <end position="296"/>
    </location>
</feature>
<keyword evidence="6 7" id="KW-0472">Membrane</keyword>
<evidence type="ECO:0000313" key="9">
    <source>
        <dbReference type="EMBL" id="ALB29493.1"/>
    </source>
</evidence>
<proteinExistence type="predicted"/>
<dbReference type="InterPro" id="IPR001173">
    <property type="entry name" value="Glyco_trans_2-like"/>
</dbReference>
<reference evidence="9 10" key="1">
    <citation type="submission" date="2015-08" db="EMBL/GenBank/DDBJ databases">
        <title>Genomic sequence of Lactobacillus heilongjiangensis DSM 28069, isolated from Chinese traditional pickle.</title>
        <authorList>
            <person name="Jiang X."/>
            <person name="Zheng B."/>
            <person name="Cheng H."/>
        </authorList>
    </citation>
    <scope>NUCLEOTIDE SEQUENCE [LARGE SCALE GENOMIC DNA]</scope>
    <source>
        <strain evidence="9 10">DSM 28069</strain>
    </source>
</reference>
<dbReference type="EMBL" id="CP012559">
    <property type="protein sequence ID" value="ALB29493.1"/>
    <property type="molecule type" value="Genomic_DNA"/>
</dbReference>
<evidence type="ECO:0000256" key="2">
    <source>
        <dbReference type="ARBA" id="ARBA00022676"/>
    </source>
</evidence>
<dbReference type="CDD" id="cd04187">
    <property type="entry name" value="DPM1_like_bac"/>
    <property type="match status" value="1"/>
</dbReference>
<dbReference type="SUPFAM" id="SSF53448">
    <property type="entry name" value="Nucleotide-diphospho-sugar transferases"/>
    <property type="match status" value="1"/>
</dbReference>
<keyword evidence="10" id="KW-1185">Reference proteome</keyword>
<evidence type="ECO:0000256" key="4">
    <source>
        <dbReference type="ARBA" id="ARBA00022692"/>
    </source>
</evidence>
<evidence type="ECO:0000256" key="6">
    <source>
        <dbReference type="ARBA" id="ARBA00023136"/>
    </source>
</evidence>
<evidence type="ECO:0000313" key="10">
    <source>
        <dbReference type="Proteomes" id="UP000061546"/>
    </source>
</evidence>